<feature type="transmembrane region" description="Helical" evidence="1">
    <location>
        <begin position="67"/>
        <end position="85"/>
    </location>
</feature>
<sequence length="113" mass="12871">MIVTYFLLGKSFVRVDALLALTLALSILMVSTVSYPKIRNIRILGFVAAVFGITMFLYFINVEYMRLFSFLPFILMLSYLFSPFLKVPLISIANSKDYAGKKGLKVEGRKEKQ</sequence>
<dbReference type="AlphaFoldDB" id="A0A645DX54"/>
<feature type="transmembrane region" description="Helical" evidence="1">
    <location>
        <begin position="43"/>
        <end position="61"/>
    </location>
</feature>
<evidence type="ECO:0000313" key="2">
    <source>
        <dbReference type="EMBL" id="MPM93708.1"/>
    </source>
</evidence>
<dbReference type="EMBL" id="VSSQ01040456">
    <property type="protein sequence ID" value="MPM93708.1"/>
    <property type="molecule type" value="Genomic_DNA"/>
</dbReference>
<proteinExistence type="predicted"/>
<keyword evidence="1" id="KW-1133">Transmembrane helix</keyword>
<accession>A0A645DX54</accession>
<name>A0A645DX54_9ZZZZ</name>
<keyword evidence="1" id="KW-0812">Transmembrane</keyword>
<keyword evidence="1" id="KW-0472">Membrane</keyword>
<organism evidence="2">
    <name type="scientific">bioreactor metagenome</name>
    <dbReference type="NCBI Taxonomy" id="1076179"/>
    <lineage>
        <taxon>unclassified sequences</taxon>
        <taxon>metagenomes</taxon>
        <taxon>ecological metagenomes</taxon>
    </lineage>
</organism>
<protein>
    <submittedName>
        <fullName evidence="2">Uncharacterized protein</fullName>
    </submittedName>
</protein>
<comment type="caution">
    <text evidence="2">The sequence shown here is derived from an EMBL/GenBank/DDBJ whole genome shotgun (WGS) entry which is preliminary data.</text>
</comment>
<feature type="transmembrane region" description="Helical" evidence="1">
    <location>
        <begin position="12"/>
        <end position="31"/>
    </location>
</feature>
<evidence type="ECO:0000256" key="1">
    <source>
        <dbReference type="SAM" id="Phobius"/>
    </source>
</evidence>
<reference evidence="2" key="1">
    <citation type="submission" date="2019-08" db="EMBL/GenBank/DDBJ databases">
        <authorList>
            <person name="Kucharzyk K."/>
            <person name="Murdoch R.W."/>
            <person name="Higgins S."/>
            <person name="Loffler F."/>
        </authorList>
    </citation>
    <scope>NUCLEOTIDE SEQUENCE</scope>
</reference>
<gene>
    <name evidence="2" type="ORF">SDC9_140850</name>
</gene>